<name>A0A402AN35_9CHLR</name>
<dbReference type="EMBL" id="BIFS01000001">
    <property type="protein sequence ID" value="GCE20425.1"/>
    <property type="molecule type" value="Genomic_DNA"/>
</dbReference>
<feature type="compositionally biased region" description="Acidic residues" evidence="1">
    <location>
        <begin position="42"/>
        <end position="64"/>
    </location>
</feature>
<evidence type="ECO:0000313" key="3">
    <source>
        <dbReference type="Proteomes" id="UP000287188"/>
    </source>
</evidence>
<gene>
    <name evidence="2" type="ORF">KDK_42250</name>
</gene>
<comment type="caution">
    <text evidence="2">The sequence shown here is derived from an EMBL/GenBank/DDBJ whole genome shotgun (WGS) entry which is preliminary data.</text>
</comment>
<evidence type="ECO:0000256" key="1">
    <source>
        <dbReference type="SAM" id="MobiDB-lite"/>
    </source>
</evidence>
<feature type="compositionally biased region" description="Basic and acidic residues" evidence="1">
    <location>
        <begin position="1"/>
        <end position="37"/>
    </location>
</feature>
<proteinExistence type="predicted"/>
<organism evidence="2 3">
    <name type="scientific">Dictyobacter kobayashii</name>
    <dbReference type="NCBI Taxonomy" id="2014872"/>
    <lineage>
        <taxon>Bacteria</taxon>
        <taxon>Bacillati</taxon>
        <taxon>Chloroflexota</taxon>
        <taxon>Ktedonobacteria</taxon>
        <taxon>Ktedonobacterales</taxon>
        <taxon>Dictyobacteraceae</taxon>
        <taxon>Dictyobacter</taxon>
    </lineage>
</organism>
<accession>A0A402AN35</accession>
<sequence length="75" mass="9055">MRGKLRDKNSTNKRDTFRRGAEGEIRRPYKRDTRTAHWIDQQVEDNDDNYEEDEELEEETEEVELNPIMKVTAKK</sequence>
<evidence type="ECO:0000313" key="2">
    <source>
        <dbReference type="EMBL" id="GCE20425.1"/>
    </source>
</evidence>
<protein>
    <submittedName>
        <fullName evidence="2">Uncharacterized protein</fullName>
    </submittedName>
</protein>
<dbReference type="RefSeq" id="WP_126552108.1">
    <property type="nucleotide sequence ID" value="NZ_BIFS01000001.1"/>
</dbReference>
<dbReference type="AlphaFoldDB" id="A0A402AN35"/>
<dbReference type="OrthoDB" id="166935at2"/>
<keyword evidence="3" id="KW-1185">Reference proteome</keyword>
<reference evidence="3" key="1">
    <citation type="submission" date="2018-12" db="EMBL/GenBank/DDBJ databases">
        <title>Tengunoibacter tsumagoiensis gen. nov., sp. nov., Dictyobacter kobayashii sp. nov., D. alpinus sp. nov., and D. joshuensis sp. nov. and description of Dictyobacteraceae fam. nov. within the order Ktedonobacterales isolated from Tengu-no-mugimeshi.</title>
        <authorList>
            <person name="Wang C.M."/>
            <person name="Zheng Y."/>
            <person name="Sakai Y."/>
            <person name="Toyoda A."/>
            <person name="Minakuchi Y."/>
            <person name="Abe K."/>
            <person name="Yokota A."/>
            <person name="Yabe S."/>
        </authorList>
    </citation>
    <scope>NUCLEOTIDE SEQUENCE [LARGE SCALE GENOMIC DNA]</scope>
    <source>
        <strain evidence="3">Uno11</strain>
    </source>
</reference>
<feature type="region of interest" description="Disordered" evidence="1">
    <location>
        <begin position="1"/>
        <end position="75"/>
    </location>
</feature>
<dbReference type="Proteomes" id="UP000287188">
    <property type="component" value="Unassembled WGS sequence"/>
</dbReference>